<evidence type="ECO:0000256" key="1">
    <source>
        <dbReference type="ARBA" id="ARBA00000677"/>
    </source>
</evidence>
<feature type="active site" evidence="6">
    <location>
        <position position="93"/>
    </location>
</feature>
<dbReference type="PROSITE" id="PS00760">
    <property type="entry name" value="SPASE_I_2"/>
    <property type="match status" value="1"/>
</dbReference>
<comment type="caution">
    <text evidence="9">The sequence shown here is derived from an EMBL/GenBank/DDBJ whole genome shotgun (WGS) entry which is preliminary data.</text>
</comment>
<comment type="similarity">
    <text evidence="2 7">Belongs to the peptidase S26 family.</text>
</comment>
<evidence type="ECO:0000256" key="6">
    <source>
        <dbReference type="PIRSR" id="PIRSR600223-1"/>
    </source>
</evidence>
<evidence type="ECO:0000256" key="3">
    <source>
        <dbReference type="ARBA" id="ARBA00013208"/>
    </source>
</evidence>
<keyword evidence="5 7" id="KW-0378">Hydrolase</keyword>
<evidence type="ECO:0000259" key="8">
    <source>
        <dbReference type="Pfam" id="PF10502"/>
    </source>
</evidence>
<dbReference type="Proteomes" id="UP001155604">
    <property type="component" value="Unassembled WGS sequence"/>
</dbReference>
<dbReference type="PANTHER" id="PTHR43390">
    <property type="entry name" value="SIGNAL PEPTIDASE I"/>
    <property type="match status" value="1"/>
</dbReference>
<dbReference type="EC" id="3.4.21.89" evidence="3 7"/>
<dbReference type="Gene3D" id="2.10.109.10">
    <property type="entry name" value="Umud Fragment, subunit A"/>
    <property type="match status" value="1"/>
</dbReference>
<dbReference type="GO" id="GO:0016020">
    <property type="term" value="C:membrane"/>
    <property type="evidence" value="ECO:0007669"/>
    <property type="project" value="UniProtKB-SubCell"/>
</dbReference>
<reference evidence="9" key="1">
    <citation type="journal article" date="2023" name="Int. J. Syst. Evol. Microbiol.">
        <title>&lt;i&gt;Shewanella septentrionalis&lt;/i&gt; sp. nov. and &lt;i&gt;Shewanella holmiensis&lt;/i&gt; sp. nov., isolated from Baltic Sea water and sediments.</title>
        <authorList>
            <person name="Martin-Rodriguez A.J."/>
            <person name="Thorell K."/>
            <person name="Joffre E."/>
            <person name="Jensie-Markopoulos S."/>
            <person name="Moore E.R.B."/>
            <person name="Sjoling A."/>
        </authorList>
    </citation>
    <scope>NUCLEOTIDE SEQUENCE</scope>
    <source>
        <strain evidence="9">SP1W3</strain>
    </source>
</reference>
<dbReference type="Pfam" id="PF10502">
    <property type="entry name" value="Peptidase_S26"/>
    <property type="match status" value="1"/>
</dbReference>
<gene>
    <name evidence="9" type="primary">lepB</name>
    <name evidence="9" type="ORF">NE536_15590</name>
</gene>
<dbReference type="EMBL" id="JAMTCC010000027">
    <property type="protein sequence ID" value="MCT7946786.1"/>
    <property type="molecule type" value="Genomic_DNA"/>
</dbReference>
<organism evidence="9 10">
    <name type="scientific">Shewanella septentrionalis</name>
    <dbReference type="NCBI Taxonomy" id="2952223"/>
    <lineage>
        <taxon>Bacteria</taxon>
        <taxon>Pseudomonadati</taxon>
        <taxon>Pseudomonadota</taxon>
        <taxon>Gammaproteobacteria</taxon>
        <taxon>Alteromonadales</taxon>
        <taxon>Shewanellaceae</taxon>
        <taxon>Shewanella</taxon>
    </lineage>
</organism>
<evidence type="ECO:0000256" key="4">
    <source>
        <dbReference type="ARBA" id="ARBA00019232"/>
    </source>
</evidence>
<dbReference type="GO" id="GO:0009003">
    <property type="term" value="F:signal peptidase activity"/>
    <property type="evidence" value="ECO:0007669"/>
    <property type="project" value="UniProtKB-EC"/>
</dbReference>
<dbReference type="SUPFAM" id="SSF51306">
    <property type="entry name" value="LexA/Signal peptidase"/>
    <property type="match status" value="1"/>
</dbReference>
<comment type="catalytic activity">
    <reaction evidence="1 7">
        <text>Cleavage of hydrophobic, N-terminal signal or leader sequences from secreted and periplasmic proteins.</text>
        <dbReference type="EC" id="3.4.21.89"/>
    </reaction>
</comment>
<dbReference type="CDD" id="cd06530">
    <property type="entry name" value="S26_SPase_I"/>
    <property type="match status" value="1"/>
</dbReference>
<keyword evidence="10" id="KW-1185">Reference proteome</keyword>
<dbReference type="AlphaFoldDB" id="A0A9X3AV21"/>
<sequence>MFKGITKLLKDNRSFFLFISLMLVFRSAVADWNTVPSGSMLPTIVEGDRILVNKMAYDLRVPFTHIALVKLADPARGDIVVFDSKKADKKLIKRVIAVPGDTVMMRDNRLYLNGEPLGYASQALSPYAPADVTEMQENLLGMAHSIRLNPVPSRLANFGPVTVPDAHYLALGDNRDNSADSRVIGFVPRDEIVGRSSSVVFSLDYDDHYLPRPERLMREF</sequence>
<evidence type="ECO:0000256" key="5">
    <source>
        <dbReference type="ARBA" id="ARBA00022801"/>
    </source>
</evidence>
<dbReference type="PANTHER" id="PTHR43390:SF1">
    <property type="entry name" value="CHLOROPLAST PROCESSING PEPTIDASE"/>
    <property type="match status" value="1"/>
</dbReference>
<dbReference type="InterPro" id="IPR019533">
    <property type="entry name" value="Peptidase_S26"/>
</dbReference>
<dbReference type="RefSeq" id="WP_259480561.1">
    <property type="nucleotide sequence ID" value="NZ_JAMTCC010000027.1"/>
</dbReference>
<dbReference type="NCBIfam" id="TIGR02227">
    <property type="entry name" value="sigpep_I_bact"/>
    <property type="match status" value="1"/>
</dbReference>
<dbReference type="GO" id="GO:0006465">
    <property type="term" value="P:signal peptide processing"/>
    <property type="evidence" value="ECO:0007669"/>
    <property type="project" value="InterPro"/>
</dbReference>
<evidence type="ECO:0000256" key="2">
    <source>
        <dbReference type="ARBA" id="ARBA00009370"/>
    </source>
</evidence>
<dbReference type="InterPro" id="IPR036286">
    <property type="entry name" value="LexA/Signal_pep-like_sf"/>
</dbReference>
<dbReference type="PRINTS" id="PR00727">
    <property type="entry name" value="LEADERPTASE"/>
</dbReference>
<dbReference type="InterPro" id="IPR000223">
    <property type="entry name" value="Pept_S26A_signal_pept_1"/>
</dbReference>
<feature type="active site" evidence="6">
    <location>
        <position position="39"/>
    </location>
</feature>
<keyword evidence="7" id="KW-0645">Protease</keyword>
<comment type="subcellular location">
    <subcellularLocation>
        <location evidence="7">Membrane</location>
        <topology evidence="7">Multi-pass membrane protein</topology>
    </subcellularLocation>
</comment>
<accession>A0A9X3AV21</accession>
<dbReference type="InterPro" id="IPR019757">
    <property type="entry name" value="Pept_S26A_signal_pept_1_Lys-AS"/>
</dbReference>
<evidence type="ECO:0000313" key="9">
    <source>
        <dbReference type="EMBL" id="MCT7946786.1"/>
    </source>
</evidence>
<dbReference type="GO" id="GO:0004252">
    <property type="term" value="F:serine-type endopeptidase activity"/>
    <property type="evidence" value="ECO:0007669"/>
    <property type="project" value="InterPro"/>
</dbReference>
<evidence type="ECO:0000313" key="10">
    <source>
        <dbReference type="Proteomes" id="UP001155604"/>
    </source>
</evidence>
<name>A0A9X3AV21_9GAMM</name>
<feature type="domain" description="Peptidase S26" evidence="8">
    <location>
        <begin position="14"/>
        <end position="200"/>
    </location>
</feature>
<protein>
    <recommendedName>
        <fullName evidence="4 7">Signal peptidase I</fullName>
        <ecNumber evidence="3 7">3.4.21.89</ecNumber>
    </recommendedName>
</protein>
<proteinExistence type="inferred from homology"/>
<evidence type="ECO:0000256" key="7">
    <source>
        <dbReference type="RuleBase" id="RU362042"/>
    </source>
</evidence>